<reference evidence="2 3" key="2">
    <citation type="journal article" date="2011" name="PLoS Genet.">
        <title>Caenorhabditis briggsae recombinant inbred line genotypes reveal inter-strain incompatibility and the evolution of recombination.</title>
        <authorList>
            <person name="Ross J.A."/>
            <person name="Koboldt D.C."/>
            <person name="Staisch J.E."/>
            <person name="Chamberlin H.M."/>
            <person name="Gupta B.P."/>
            <person name="Miller R.D."/>
            <person name="Baird S.E."/>
            <person name="Haag E.S."/>
        </authorList>
    </citation>
    <scope>NUCLEOTIDE SEQUENCE [LARGE SCALE GENOMIC DNA]</scope>
    <source>
        <strain evidence="2 3">AF16</strain>
    </source>
</reference>
<dbReference type="AlphaFoldDB" id="A8WJX7"/>
<dbReference type="InterPro" id="IPR018817">
    <property type="entry name" value="7TM_GPCR_serpentine_rcpt_Srz"/>
</dbReference>
<dbReference type="Pfam" id="PF10325">
    <property type="entry name" value="7TM_GPCR_Srz"/>
    <property type="match status" value="1"/>
</dbReference>
<evidence type="ECO:0000313" key="4">
    <source>
        <dbReference type="WormBase" id="CBG24077"/>
    </source>
</evidence>
<evidence type="ECO:0000256" key="1">
    <source>
        <dbReference type="SAM" id="Phobius"/>
    </source>
</evidence>
<dbReference type="Proteomes" id="UP000008549">
    <property type="component" value="Unassembled WGS sequence"/>
</dbReference>
<keyword evidence="1" id="KW-0472">Membrane</keyword>
<protein>
    <submittedName>
        <fullName evidence="2">Protein CBR-SRZ-6</fullName>
    </submittedName>
</protein>
<dbReference type="eggNOG" id="ENOG502THRA">
    <property type="taxonomic scope" value="Eukaryota"/>
</dbReference>
<proteinExistence type="predicted"/>
<name>A8WJX7_CAEBR</name>
<dbReference type="FunCoup" id="A8WJX7">
    <property type="interactions" value="137"/>
</dbReference>
<feature type="transmembrane region" description="Helical" evidence="1">
    <location>
        <begin position="60"/>
        <end position="81"/>
    </location>
</feature>
<dbReference type="HOGENOM" id="CLU_1090817_0_0_1"/>
<keyword evidence="1" id="KW-0812">Transmembrane</keyword>
<feature type="transmembrane region" description="Helical" evidence="1">
    <location>
        <begin position="133"/>
        <end position="158"/>
    </location>
</feature>
<dbReference type="EMBL" id="HE601470">
    <property type="protein sequence ID" value="CAP20770.2"/>
    <property type="molecule type" value="Genomic_DNA"/>
</dbReference>
<accession>A8WJX7</accession>
<dbReference type="PANTHER" id="PTHR31720:SF12">
    <property type="entry name" value="SERPENTINE RECEPTOR, CLASS T-RELATED"/>
    <property type="match status" value="1"/>
</dbReference>
<evidence type="ECO:0000313" key="3">
    <source>
        <dbReference type="Proteomes" id="UP000008549"/>
    </source>
</evidence>
<gene>
    <name evidence="4" type="primary">srz-6</name>
    <name evidence="2" type="synonym">Cbr-srz-6</name>
    <name evidence="4" type="ORF">CBG24077</name>
    <name evidence="2" type="ORF">CBG_24077</name>
</gene>
<dbReference type="WormBase" id="CBG24077">
    <property type="protein sequence ID" value="CBP48857"/>
    <property type="gene ID" value="WBGene00042273"/>
    <property type="gene designation" value="Cbr-srz-6"/>
</dbReference>
<evidence type="ECO:0000313" key="2">
    <source>
        <dbReference type="EMBL" id="CAP20770.2"/>
    </source>
</evidence>
<dbReference type="InParanoid" id="A8WJX7"/>
<sequence length="255" mass="30085">MSTKNPYAQFMHNDYFTHHFYHKKKVEEPVINEIVDVYGPILKPAGVIIGKVGFVFFFNVIQQLFFGIFALFSMFIFPFYYRVFQKNRGNDKNLPIFPILSHFYRIVCFQLFCWFNGFVVTQTLMFFQIPCESLAQILVLLPGYVAPVFNILITVLALQRFLIYFFPESENYVNFKKRTWNFIILILYALILALNVGFGYAKYNLNQENFKMYEIFMPNNTSESIDAFDTIIMVRFRNLENSEIQKSASRNSTST</sequence>
<feature type="transmembrane region" description="Helical" evidence="1">
    <location>
        <begin position="179"/>
        <end position="201"/>
    </location>
</feature>
<keyword evidence="1" id="KW-1133">Transmembrane helix</keyword>
<keyword evidence="3" id="KW-1185">Reference proteome</keyword>
<dbReference type="PANTHER" id="PTHR31720">
    <property type="entry name" value="SERPENTINE RECEPTOR, CLASS Z-RELATED"/>
    <property type="match status" value="1"/>
</dbReference>
<reference evidence="2 3" key="1">
    <citation type="journal article" date="2003" name="PLoS Biol.">
        <title>The genome sequence of Caenorhabditis briggsae: a platform for comparative genomics.</title>
        <authorList>
            <person name="Stein L.D."/>
            <person name="Bao Z."/>
            <person name="Blasiar D."/>
            <person name="Blumenthal T."/>
            <person name="Brent M.R."/>
            <person name="Chen N."/>
            <person name="Chinwalla A."/>
            <person name="Clarke L."/>
            <person name="Clee C."/>
            <person name="Coghlan A."/>
            <person name="Coulson A."/>
            <person name="D'Eustachio P."/>
            <person name="Fitch D.H."/>
            <person name="Fulton L.A."/>
            <person name="Fulton R.E."/>
            <person name="Griffiths-Jones S."/>
            <person name="Harris T.W."/>
            <person name="Hillier L.W."/>
            <person name="Kamath R."/>
            <person name="Kuwabara P.E."/>
            <person name="Mardis E.R."/>
            <person name="Marra M.A."/>
            <person name="Miner T.L."/>
            <person name="Minx P."/>
            <person name="Mullikin J.C."/>
            <person name="Plumb R.W."/>
            <person name="Rogers J."/>
            <person name="Schein J.E."/>
            <person name="Sohrmann M."/>
            <person name="Spieth J."/>
            <person name="Stajich J.E."/>
            <person name="Wei C."/>
            <person name="Willey D."/>
            <person name="Wilson R.K."/>
            <person name="Durbin R."/>
            <person name="Waterston R.H."/>
        </authorList>
    </citation>
    <scope>NUCLEOTIDE SEQUENCE [LARGE SCALE GENOMIC DNA]</scope>
    <source>
        <strain evidence="2 3">AF16</strain>
    </source>
</reference>
<organism evidence="2 3">
    <name type="scientific">Caenorhabditis briggsae</name>
    <dbReference type="NCBI Taxonomy" id="6238"/>
    <lineage>
        <taxon>Eukaryota</taxon>
        <taxon>Metazoa</taxon>
        <taxon>Ecdysozoa</taxon>
        <taxon>Nematoda</taxon>
        <taxon>Chromadorea</taxon>
        <taxon>Rhabditida</taxon>
        <taxon>Rhabditina</taxon>
        <taxon>Rhabditomorpha</taxon>
        <taxon>Rhabditoidea</taxon>
        <taxon>Rhabditidae</taxon>
        <taxon>Peloderinae</taxon>
        <taxon>Caenorhabditis</taxon>
    </lineage>
</organism>
<feature type="transmembrane region" description="Helical" evidence="1">
    <location>
        <begin position="102"/>
        <end position="127"/>
    </location>
</feature>